<keyword evidence="9" id="KW-1185">Reference proteome</keyword>
<dbReference type="InterPro" id="IPR026859">
    <property type="entry name" value="Myosin-bd"/>
</dbReference>
<sequence length="712" mass="77552">MPLRLANKLLLFCGNPGPCNVPFVPRSSPSPPSLCGRRQRTIQESVRTARQVQVRNLTVQRPSSAPGHPVHARRITDLNLCASAYRLSTLVACPSLVTGARRRGAPQIGTSTTTSLSLPPVLAASRRLSSPPLLNRPVKPSTATSNSPNALIDPFTPITRCCYPDPRAATLRYVACRSPLHGSACLLILTDVTALLDGARDGGDEPQLDWAPGATTPDPESSAGRSSPSPPPSPSPFAPTGRPLVKARFRNKVPGPLRVEVPKPVSLRSIRKKYSAVVAASIDRADNAKFLEQFRYTIIASQLLSGHSGLGQHQLSADVGVAPASDEDQSLLSTEGIIASAPLPPISRIEDRTQTRKCVRLRRALKNSLSGVLQTYNQVCTVVNGFAEQTDLEKYYDIYDVSDFDISDAQRGFDVDEFEDTESLRTLKILAARFSTIRKMFLCALLALDASGDANDLLRWTTAVESLRSINASTYTAYDRLQTILSEEETFPFPSSPNPKNALTPGRERWRAQLRKLNSLSTGIRGLQAKLQLLREESDRTLNDSNDISELGPNLMSQFESIGVDLKDLMAAWEEGRAALALGIDRNEKRLSSISTLISPASSLSGLTTVDESGTAIDALKALTGESPPGSEYNGSVDHDAPEVFEAVARPRPRSMLTREERIFKMKEDREHKAIARQQIDATKGMLRELETVINLRPRTRASAPAGRIVSM</sequence>
<evidence type="ECO:0000313" key="9">
    <source>
        <dbReference type="Proteomes" id="UP000722485"/>
    </source>
</evidence>
<dbReference type="Pfam" id="PF12632">
    <property type="entry name" value="Vezatin"/>
    <property type="match status" value="1"/>
</dbReference>
<evidence type="ECO:0000259" key="7">
    <source>
        <dbReference type="Pfam" id="PF12632"/>
    </source>
</evidence>
<evidence type="ECO:0000256" key="2">
    <source>
        <dbReference type="ARBA" id="ARBA00022692"/>
    </source>
</evidence>
<keyword evidence="3" id="KW-1133">Transmembrane helix</keyword>
<accession>A0A9P5H9N6</accession>
<reference evidence="8" key="1">
    <citation type="submission" date="2020-03" db="EMBL/GenBank/DDBJ databases">
        <title>Draft Genome Sequence of Cylindrodendrum hubeiense.</title>
        <authorList>
            <person name="Buettner E."/>
            <person name="Kellner H."/>
        </authorList>
    </citation>
    <scope>NUCLEOTIDE SEQUENCE</scope>
    <source>
        <strain evidence="8">IHI 201604</strain>
    </source>
</reference>
<proteinExistence type="predicted"/>
<feature type="domain" description="Myosin-binding" evidence="7">
    <location>
        <begin position="340"/>
        <end position="531"/>
    </location>
</feature>
<dbReference type="Proteomes" id="UP000722485">
    <property type="component" value="Unassembled WGS sequence"/>
</dbReference>
<name>A0A9P5H9N6_9HYPO</name>
<feature type="coiled-coil region" evidence="5">
    <location>
        <begin position="517"/>
        <end position="544"/>
    </location>
</feature>
<dbReference type="AlphaFoldDB" id="A0A9P5H9N6"/>
<dbReference type="GO" id="GO:0012505">
    <property type="term" value="C:endomembrane system"/>
    <property type="evidence" value="ECO:0007669"/>
    <property type="project" value="UniProtKB-SubCell"/>
</dbReference>
<gene>
    <name evidence="8" type="ORF">G7Z17_g9219</name>
</gene>
<evidence type="ECO:0000313" key="8">
    <source>
        <dbReference type="EMBL" id="KAF7545389.1"/>
    </source>
</evidence>
<dbReference type="GO" id="GO:0017022">
    <property type="term" value="F:myosin binding"/>
    <property type="evidence" value="ECO:0007669"/>
    <property type="project" value="InterPro"/>
</dbReference>
<evidence type="ECO:0000256" key="3">
    <source>
        <dbReference type="ARBA" id="ARBA00022989"/>
    </source>
</evidence>
<evidence type="ECO:0000256" key="6">
    <source>
        <dbReference type="SAM" id="MobiDB-lite"/>
    </source>
</evidence>
<evidence type="ECO:0000256" key="5">
    <source>
        <dbReference type="SAM" id="Coils"/>
    </source>
</evidence>
<keyword evidence="2" id="KW-0812">Transmembrane</keyword>
<feature type="region of interest" description="Disordered" evidence="6">
    <location>
        <begin position="203"/>
        <end position="242"/>
    </location>
</feature>
<dbReference type="OrthoDB" id="21151at2759"/>
<keyword evidence="4" id="KW-0472">Membrane</keyword>
<comment type="subcellular location">
    <subcellularLocation>
        <location evidence="1">Endomembrane system</location>
    </subcellularLocation>
</comment>
<feature type="compositionally biased region" description="Pro residues" evidence="6">
    <location>
        <begin position="228"/>
        <end position="237"/>
    </location>
</feature>
<evidence type="ECO:0000256" key="4">
    <source>
        <dbReference type="ARBA" id="ARBA00023136"/>
    </source>
</evidence>
<evidence type="ECO:0000256" key="1">
    <source>
        <dbReference type="ARBA" id="ARBA00004308"/>
    </source>
</evidence>
<feature type="region of interest" description="Disordered" evidence="6">
    <location>
        <begin position="127"/>
        <end position="149"/>
    </location>
</feature>
<organism evidence="8 9">
    <name type="scientific">Cylindrodendrum hubeiense</name>
    <dbReference type="NCBI Taxonomy" id="595255"/>
    <lineage>
        <taxon>Eukaryota</taxon>
        <taxon>Fungi</taxon>
        <taxon>Dikarya</taxon>
        <taxon>Ascomycota</taxon>
        <taxon>Pezizomycotina</taxon>
        <taxon>Sordariomycetes</taxon>
        <taxon>Hypocreomycetidae</taxon>
        <taxon>Hypocreales</taxon>
        <taxon>Nectriaceae</taxon>
        <taxon>Cylindrodendrum</taxon>
    </lineage>
</organism>
<keyword evidence="5" id="KW-0175">Coiled coil</keyword>
<comment type="caution">
    <text evidence="8">The sequence shown here is derived from an EMBL/GenBank/DDBJ whole genome shotgun (WGS) entry which is preliminary data.</text>
</comment>
<protein>
    <recommendedName>
        <fullName evidence="7">Myosin-binding domain-containing protein</fullName>
    </recommendedName>
</protein>
<dbReference type="EMBL" id="JAANBB010000256">
    <property type="protein sequence ID" value="KAF7545389.1"/>
    <property type="molecule type" value="Genomic_DNA"/>
</dbReference>